<evidence type="ECO:0000313" key="1">
    <source>
        <dbReference type="EMBL" id="KAJ7528720.1"/>
    </source>
</evidence>
<gene>
    <name evidence="1" type="ORF">O6H91_15G015900</name>
</gene>
<name>A0ACC2BG49_DIPCM</name>
<keyword evidence="2" id="KW-1185">Reference proteome</keyword>
<protein>
    <submittedName>
        <fullName evidence="1">Uncharacterized protein</fullName>
    </submittedName>
</protein>
<sequence>MFHGISFFNGYPLVEPFKTFLEFAQFLTMSSSTWLPMSSTYNLPLDFEQFKKGLWSSKNLMTIMVLHDFPTIDMLHRRKCIINESNRCYLFDKIQKIQVSLLP</sequence>
<accession>A0ACC2BG49</accession>
<reference evidence="2" key="1">
    <citation type="journal article" date="2024" name="Proc. Natl. Acad. Sci. U.S.A.">
        <title>Extraordinary preservation of gene collinearity over three hundred million years revealed in homosporous lycophytes.</title>
        <authorList>
            <person name="Li C."/>
            <person name="Wickell D."/>
            <person name="Kuo L.Y."/>
            <person name="Chen X."/>
            <person name="Nie B."/>
            <person name="Liao X."/>
            <person name="Peng D."/>
            <person name="Ji J."/>
            <person name="Jenkins J."/>
            <person name="Williams M."/>
            <person name="Shu S."/>
            <person name="Plott C."/>
            <person name="Barry K."/>
            <person name="Rajasekar S."/>
            <person name="Grimwood J."/>
            <person name="Han X."/>
            <person name="Sun S."/>
            <person name="Hou Z."/>
            <person name="He W."/>
            <person name="Dai G."/>
            <person name="Sun C."/>
            <person name="Schmutz J."/>
            <person name="Leebens-Mack J.H."/>
            <person name="Li F.W."/>
            <person name="Wang L."/>
        </authorList>
    </citation>
    <scope>NUCLEOTIDE SEQUENCE [LARGE SCALE GENOMIC DNA]</scope>
    <source>
        <strain evidence="2">cv. PW_Plant_1</strain>
    </source>
</reference>
<comment type="caution">
    <text evidence="1">The sequence shown here is derived from an EMBL/GenBank/DDBJ whole genome shotgun (WGS) entry which is preliminary data.</text>
</comment>
<proteinExistence type="predicted"/>
<evidence type="ECO:0000313" key="2">
    <source>
        <dbReference type="Proteomes" id="UP001162992"/>
    </source>
</evidence>
<organism evidence="1 2">
    <name type="scientific">Diphasiastrum complanatum</name>
    <name type="common">Issler's clubmoss</name>
    <name type="synonym">Lycopodium complanatum</name>
    <dbReference type="NCBI Taxonomy" id="34168"/>
    <lineage>
        <taxon>Eukaryota</taxon>
        <taxon>Viridiplantae</taxon>
        <taxon>Streptophyta</taxon>
        <taxon>Embryophyta</taxon>
        <taxon>Tracheophyta</taxon>
        <taxon>Lycopodiopsida</taxon>
        <taxon>Lycopodiales</taxon>
        <taxon>Lycopodiaceae</taxon>
        <taxon>Lycopodioideae</taxon>
        <taxon>Diphasiastrum</taxon>
    </lineage>
</organism>
<dbReference type="Proteomes" id="UP001162992">
    <property type="component" value="Chromosome 15"/>
</dbReference>
<dbReference type="EMBL" id="CM055106">
    <property type="protein sequence ID" value="KAJ7528720.1"/>
    <property type="molecule type" value="Genomic_DNA"/>
</dbReference>